<organism evidence="6 7">
    <name type="scientific">Vreelandella aquamarina</name>
    <dbReference type="NCBI Taxonomy" id="77097"/>
    <lineage>
        <taxon>Bacteria</taxon>
        <taxon>Pseudomonadati</taxon>
        <taxon>Pseudomonadota</taxon>
        <taxon>Gammaproteobacteria</taxon>
        <taxon>Oceanospirillales</taxon>
        <taxon>Halomonadaceae</taxon>
        <taxon>Vreelandella</taxon>
    </lineage>
</organism>
<proteinExistence type="inferred from homology"/>
<dbReference type="Pfam" id="PF00589">
    <property type="entry name" value="Phage_integrase"/>
    <property type="match status" value="1"/>
</dbReference>
<dbReference type="InterPro" id="IPR050090">
    <property type="entry name" value="Tyrosine_recombinase_XerCD"/>
</dbReference>
<keyword evidence="2" id="KW-0229">DNA integration</keyword>
<evidence type="ECO:0000256" key="1">
    <source>
        <dbReference type="ARBA" id="ARBA00008857"/>
    </source>
</evidence>
<name>A0A1N6EQC5_9GAMM</name>
<evidence type="ECO:0000259" key="5">
    <source>
        <dbReference type="PROSITE" id="PS51898"/>
    </source>
</evidence>
<sequence length="319" mass="35258">MDSELTLVRPQGSQALAAGAQDALSEAKGNAGLSYLLNLNSRRSRVTMRSHLQFIAKLSGGYDIRGCPWALIRREHVRSIVEMMTEVGKAPATVNAALSAMKGVAREAWVMGDMDSESYQQIRDLKGVPGSRLPKGVHLDEASIQALSSACETDDSPKGIRDAALLQLLVSTGLRRSESVSVDLEAIDTSRKAIRIVGKGNKERLVFLPDLTFKRLQAWQSCLARDTGPLFTRVRRHGVVCDQRLTDQAVYYIIKERAAQAGIYECAPHDFRRTFATNLLDRGIDVLTVQYALGHSNLATTQRYDRSAERRLEEAMKGQ</sequence>
<dbReference type="EMBL" id="FSQX01000002">
    <property type="protein sequence ID" value="SIN87380.1"/>
    <property type="molecule type" value="Genomic_DNA"/>
</dbReference>
<dbReference type="GeneID" id="97277751"/>
<dbReference type="PANTHER" id="PTHR30349:SF41">
    <property type="entry name" value="INTEGRASE_RECOMBINASE PROTEIN MJ0367-RELATED"/>
    <property type="match status" value="1"/>
</dbReference>
<dbReference type="PANTHER" id="PTHR30349">
    <property type="entry name" value="PHAGE INTEGRASE-RELATED"/>
    <property type="match status" value="1"/>
</dbReference>
<dbReference type="GO" id="GO:0006310">
    <property type="term" value="P:DNA recombination"/>
    <property type="evidence" value="ECO:0007669"/>
    <property type="project" value="UniProtKB-KW"/>
</dbReference>
<keyword evidence="3" id="KW-0238">DNA-binding</keyword>
<dbReference type="PROSITE" id="PS51898">
    <property type="entry name" value="TYR_RECOMBINASE"/>
    <property type="match status" value="1"/>
</dbReference>
<evidence type="ECO:0000256" key="3">
    <source>
        <dbReference type="ARBA" id="ARBA00023125"/>
    </source>
</evidence>
<dbReference type="InterPro" id="IPR002104">
    <property type="entry name" value="Integrase_catalytic"/>
</dbReference>
<evidence type="ECO:0000313" key="7">
    <source>
        <dbReference type="Proteomes" id="UP000185024"/>
    </source>
</evidence>
<dbReference type="GO" id="GO:0015074">
    <property type="term" value="P:DNA integration"/>
    <property type="evidence" value="ECO:0007669"/>
    <property type="project" value="UniProtKB-KW"/>
</dbReference>
<evidence type="ECO:0000313" key="6">
    <source>
        <dbReference type="EMBL" id="SIN87380.1"/>
    </source>
</evidence>
<accession>A0A1N6EQC5</accession>
<dbReference type="Gene3D" id="1.10.443.10">
    <property type="entry name" value="Intergrase catalytic core"/>
    <property type="match status" value="1"/>
</dbReference>
<comment type="similarity">
    <text evidence="1">Belongs to the 'phage' integrase family.</text>
</comment>
<protein>
    <submittedName>
        <fullName evidence="6">Site-specific recombinase XerD</fullName>
    </submittedName>
</protein>
<dbReference type="InterPro" id="IPR013762">
    <property type="entry name" value="Integrase-like_cat_sf"/>
</dbReference>
<keyword evidence="4" id="KW-0233">DNA recombination</keyword>
<reference evidence="6 7" key="1">
    <citation type="submission" date="2016-11" db="EMBL/GenBank/DDBJ databases">
        <authorList>
            <person name="Jaros S."/>
            <person name="Januszkiewicz K."/>
            <person name="Wedrychowicz H."/>
        </authorList>
    </citation>
    <scope>NUCLEOTIDE SEQUENCE [LARGE SCALE GENOMIC DNA]</scope>
    <source>
        <strain evidence="6 7">ACAM 239</strain>
    </source>
</reference>
<feature type="domain" description="Tyr recombinase" evidence="5">
    <location>
        <begin position="132"/>
        <end position="317"/>
    </location>
</feature>
<dbReference type="AlphaFoldDB" id="A0A1N6EQC5"/>
<dbReference type="InterPro" id="IPR011010">
    <property type="entry name" value="DNA_brk_join_enz"/>
</dbReference>
<gene>
    <name evidence="6" type="ORF">SAMN05878438_3741</name>
</gene>
<dbReference type="RefSeq" id="WP_074211812.1">
    <property type="nucleotide sequence ID" value="NZ_BJOI01000053.1"/>
</dbReference>
<evidence type="ECO:0000256" key="2">
    <source>
        <dbReference type="ARBA" id="ARBA00022908"/>
    </source>
</evidence>
<dbReference type="GO" id="GO:0003677">
    <property type="term" value="F:DNA binding"/>
    <property type="evidence" value="ECO:0007669"/>
    <property type="project" value="UniProtKB-KW"/>
</dbReference>
<evidence type="ECO:0000256" key="4">
    <source>
        <dbReference type="ARBA" id="ARBA00023172"/>
    </source>
</evidence>
<dbReference type="SUPFAM" id="SSF56349">
    <property type="entry name" value="DNA breaking-rejoining enzymes"/>
    <property type="match status" value="1"/>
</dbReference>
<dbReference type="Proteomes" id="UP000185024">
    <property type="component" value="Unassembled WGS sequence"/>
</dbReference>